<accession>A0A7Z0B0G4</accession>
<evidence type="ECO:0000256" key="2">
    <source>
        <dbReference type="SAM" id="SignalP"/>
    </source>
</evidence>
<dbReference type="InterPro" id="IPR025522">
    <property type="entry name" value="DUF4410"/>
</dbReference>
<evidence type="ECO:0000313" key="3">
    <source>
        <dbReference type="EMBL" id="NYH16731.1"/>
    </source>
</evidence>
<protein>
    <recommendedName>
        <fullName evidence="5">DUF4410 domain-containing protein</fullName>
    </recommendedName>
</protein>
<proteinExistence type="predicted"/>
<sequence length="261" mass="26919">MKPKLIVAMLVAVVQMQGAHAQSSVGNFWTGSAKVQSIEQDGKGRIVPKPDRVAIHDFTVRLDAVSLDRSIAGRLRRNRLLKHGKDADSTPEVLAQHVQAAFGKALTDQLENDHIAVATTGGADAEHRGTSLVVDGEFTAIDEGSKSVRVMIGLGSGASDLKAHVTVSSVTAGHSTVMLAFDLDSTSGKKPGAISSLGTGSLAVGAAEKAVGDRKSTVDADATHMAKLVAKQVESLMGEQPAPAGPSRASGCTRPVGRSAS</sequence>
<gene>
    <name evidence="3" type="ORF">GGD41_003959</name>
</gene>
<keyword evidence="2" id="KW-0732">Signal</keyword>
<feature type="chain" id="PRO_5030832943" description="DUF4410 domain-containing protein" evidence="2">
    <location>
        <begin position="22"/>
        <end position="261"/>
    </location>
</feature>
<dbReference type="EMBL" id="JACCAU010000001">
    <property type="protein sequence ID" value="NYH16731.1"/>
    <property type="molecule type" value="Genomic_DNA"/>
</dbReference>
<dbReference type="AlphaFoldDB" id="A0A7Z0B0G4"/>
<feature type="signal peptide" evidence="2">
    <location>
        <begin position="1"/>
        <end position="21"/>
    </location>
</feature>
<name>A0A7Z0B0G4_9BURK</name>
<evidence type="ECO:0008006" key="5">
    <source>
        <dbReference type="Google" id="ProtNLM"/>
    </source>
</evidence>
<dbReference type="RefSeq" id="WP_179759430.1">
    <property type="nucleotide sequence ID" value="NZ_JACCAU010000001.1"/>
</dbReference>
<dbReference type="Pfam" id="PF14366">
    <property type="entry name" value="DUF4410"/>
    <property type="match status" value="1"/>
</dbReference>
<feature type="region of interest" description="Disordered" evidence="1">
    <location>
        <begin position="236"/>
        <end position="261"/>
    </location>
</feature>
<dbReference type="Proteomes" id="UP000572540">
    <property type="component" value="Unassembled WGS sequence"/>
</dbReference>
<reference evidence="3 4" key="1">
    <citation type="submission" date="2020-07" db="EMBL/GenBank/DDBJ databases">
        <title>Exploring microbial biodiversity for novel pathways involved in the catabolism of aromatic compounds derived from lignin.</title>
        <authorList>
            <person name="Elkins J."/>
        </authorList>
    </citation>
    <scope>NUCLEOTIDE SEQUENCE [LARGE SCALE GENOMIC DNA]</scope>
    <source>
        <strain evidence="3 4">H2C3B</strain>
    </source>
</reference>
<evidence type="ECO:0000313" key="4">
    <source>
        <dbReference type="Proteomes" id="UP000572540"/>
    </source>
</evidence>
<evidence type="ECO:0000256" key="1">
    <source>
        <dbReference type="SAM" id="MobiDB-lite"/>
    </source>
</evidence>
<organism evidence="3 4">
    <name type="scientific">Paraburkholderia bryophila</name>
    <dbReference type="NCBI Taxonomy" id="420952"/>
    <lineage>
        <taxon>Bacteria</taxon>
        <taxon>Pseudomonadati</taxon>
        <taxon>Pseudomonadota</taxon>
        <taxon>Betaproteobacteria</taxon>
        <taxon>Burkholderiales</taxon>
        <taxon>Burkholderiaceae</taxon>
        <taxon>Paraburkholderia</taxon>
    </lineage>
</organism>
<comment type="caution">
    <text evidence="3">The sequence shown here is derived from an EMBL/GenBank/DDBJ whole genome shotgun (WGS) entry which is preliminary data.</text>
</comment>